<dbReference type="EMBL" id="ACIS01000015">
    <property type="protein sequence ID" value="EEG06779.1"/>
    <property type="molecule type" value="Genomic_DNA"/>
</dbReference>
<keyword evidence="2" id="KW-1185">Reference proteome</keyword>
<dbReference type="AlphaFoldDB" id="B9Z8W0"/>
<dbReference type="SUPFAM" id="SSF54403">
    <property type="entry name" value="Cystatin/monellin"/>
    <property type="match status" value="1"/>
</dbReference>
<dbReference type="Gene3D" id="3.10.450.10">
    <property type="match status" value="1"/>
</dbReference>
<name>B9Z8W0_9NEIS</name>
<dbReference type="eggNOG" id="ENOG50339XW">
    <property type="taxonomic scope" value="Bacteria"/>
</dbReference>
<accession>B9Z8W0</accession>
<dbReference type="Proteomes" id="UP000003165">
    <property type="component" value="Unassembled WGS sequence"/>
</dbReference>
<gene>
    <name evidence="1" type="ORF">FuraDRAFT_3797</name>
</gene>
<proteinExistence type="predicted"/>
<protein>
    <submittedName>
        <fullName evidence="1">Uncharacterized protein</fullName>
    </submittedName>
</protein>
<dbReference type="RefSeq" id="WP_008955814.1">
    <property type="nucleotide sequence ID" value="NZ_ACIS01000015.1"/>
</dbReference>
<reference evidence="1 2" key="1">
    <citation type="submission" date="2009-02" db="EMBL/GenBank/DDBJ databases">
        <title>Sequencing of the draft genome and assembly of Lutiella nitroferrum 2002.</title>
        <authorList>
            <consortium name="US DOE Joint Genome Institute (JGI-PGF)"/>
            <person name="Lucas S."/>
            <person name="Copeland A."/>
            <person name="Lapidus A."/>
            <person name="Glavina del Rio T."/>
            <person name="Tice H."/>
            <person name="Bruce D."/>
            <person name="Goodwin L."/>
            <person name="Pitluck S."/>
            <person name="Larimer F."/>
            <person name="Land M.L."/>
            <person name="Hauser L."/>
            <person name="Coates J.D."/>
        </authorList>
    </citation>
    <scope>NUCLEOTIDE SEQUENCE [LARGE SCALE GENOMIC DNA]</scope>
    <source>
        <strain evidence="1 2">2002</strain>
    </source>
</reference>
<comment type="caution">
    <text evidence="1">The sequence shown here is derived from an EMBL/GenBank/DDBJ whole genome shotgun (WGS) entry which is preliminary data.</text>
</comment>
<organism evidence="1 2">
    <name type="scientific">Pseudogulbenkiania ferrooxidans 2002</name>
    <dbReference type="NCBI Taxonomy" id="279714"/>
    <lineage>
        <taxon>Bacteria</taxon>
        <taxon>Pseudomonadati</taxon>
        <taxon>Pseudomonadota</taxon>
        <taxon>Betaproteobacteria</taxon>
        <taxon>Neisseriales</taxon>
        <taxon>Chromobacteriaceae</taxon>
        <taxon>Pseudogulbenkiania</taxon>
    </lineage>
</organism>
<evidence type="ECO:0000313" key="2">
    <source>
        <dbReference type="Proteomes" id="UP000003165"/>
    </source>
</evidence>
<evidence type="ECO:0000313" key="1">
    <source>
        <dbReference type="EMBL" id="EEG06779.1"/>
    </source>
</evidence>
<dbReference type="InterPro" id="IPR046350">
    <property type="entry name" value="Cystatin_sf"/>
</dbReference>
<sequence>MSDTVVGGWTAFDFELTTEAKKVFTEAVNLMGVKYTPFAFATQVVAGTNYSYLSQAQVVAPNAPLRVVKIHIYQPLPGQGQPHITQIIDINP</sequence>